<comment type="function">
    <text evidence="1">Involved in the modulation of the specificity of the ClpAP-mediated ATP-dependent protein degradation.</text>
</comment>
<comment type="caution">
    <text evidence="4">The sequence shown here is derived from an EMBL/GenBank/DDBJ whole genome shotgun (WGS) entry which is preliminary data.</text>
</comment>
<keyword evidence="4" id="KW-0378">Hydrolase</keyword>
<dbReference type="Proteomes" id="UP001595937">
    <property type="component" value="Unassembled WGS sequence"/>
</dbReference>
<dbReference type="RefSeq" id="WP_193118300.1">
    <property type="nucleotide sequence ID" value="NZ_BAAAIR010000007.1"/>
</dbReference>
<evidence type="ECO:0000256" key="1">
    <source>
        <dbReference type="HAMAP-Rule" id="MF_00302"/>
    </source>
</evidence>
<dbReference type="HAMAP" id="MF_00302">
    <property type="entry name" value="ClpS"/>
    <property type="match status" value="1"/>
</dbReference>
<feature type="region of interest" description="Disordered" evidence="2">
    <location>
        <begin position="1"/>
        <end position="23"/>
    </location>
</feature>
<dbReference type="Gene3D" id="3.30.1390.10">
    <property type="match status" value="1"/>
</dbReference>
<evidence type="ECO:0000256" key="2">
    <source>
        <dbReference type="SAM" id="MobiDB-lite"/>
    </source>
</evidence>
<organism evidence="4 5">
    <name type="scientific">Brachybacterium tyrofermentans</name>
    <dbReference type="NCBI Taxonomy" id="47848"/>
    <lineage>
        <taxon>Bacteria</taxon>
        <taxon>Bacillati</taxon>
        <taxon>Actinomycetota</taxon>
        <taxon>Actinomycetes</taxon>
        <taxon>Micrococcales</taxon>
        <taxon>Dermabacteraceae</taxon>
        <taxon>Brachybacterium</taxon>
    </lineage>
</organism>
<protein>
    <recommendedName>
        <fullName evidence="1">ATP-dependent Clp protease adapter protein ClpS</fullName>
    </recommendedName>
</protein>
<evidence type="ECO:0000313" key="4">
    <source>
        <dbReference type="EMBL" id="MFC5296186.1"/>
    </source>
</evidence>
<evidence type="ECO:0000313" key="5">
    <source>
        <dbReference type="Proteomes" id="UP001595937"/>
    </source>
</evidence>
<evidence type="ECO:0000259" key="3">
    <source>
        <dbReference type="Pfam" id="PF02617"/>
    </source>
</evidence>
<dbReference type="GO" id="GO:0006508">
    <property type="term" value="P:proteolysis"/>
    <property type="evidence" value="ECO:0007669"/>
    <property type="project" value="UniProtKB-KW"/>
</dbReference>
<reference evidence="5" key="1">
    <citation type="journal article" date="2019" name="Int. J. Syst. Evol. Microbiol.">
        <title>The Global Catalogue of Microorganisms (GCM) 10K type strain sequencing project: providing services to taxonomists for standard genome sequencing and annotation.</title>
        <authorList>
            <consortium name="The Broad Institute Genomics Platform"/>
            <consortium name="The Broad Institute Genome Sequencing Center for Infectious Disease"/>
            <person name="Wu L."/>
            <person name="Ma J."/>
        </authorList>
    </citation>
    <scope>NUCLEOTIDE SEQUENCE [LARGE SCALE GENOMIC DNA]</scope>
    <source>
        <strain evidence="5">CGMCC 1.16455</strain>
    </source>
</reference>
<dbReference type="InterPro" id="IPR014719">
    <property type="entry name" value="Ribosomal_bL12_C/ClpS-like"/>
</dbReference>
<dbReference type="InterPro" id="IPR003769">
    <property type="entry name" value="ClpS_core"/>
</dbReference>
<feature type="domain" description="Adaptor protein ClpS core" evidence="3">
    <location>
        <begin position="31"/>
        <end position="99"/>
    </location>
</feature>
<dbReference type="EMBL" id="JBHSLN010000004">
    <property type="protein sequence ID" value="MFC5296186.1"/>
    <property type="molecule type" value="Genomic_DNA"/>
</dbReference>
<comment type="subunit">
    <text evidence="1">Binds to the N-terminal domain of the chaperone ClpA.</text>
</comment>
<name>A0ABW0FB49_9MICO</name>
<dbReference type="Pfam" id="PF02617">
    <property type="entry name" value="ClpS"/>
    <property type="match status" value="1"/>
</dbReference>
<proteinExistence type="inferred from homology"/>
<keyword evidence="5" id="KW-1185">Reference proteome</keyword>
<dbReference type="GeneID" id="303296062"/>
<dbReference type="GO" id="GO:0008233">
    <property type="term" value="F:peptidase activity"/>
    <property type="evidence" value="ECO:0007669"/>
    <property type="project" value="UniProtKB-KW"/>
</dbReference>
<gene>
    <name evidence="1 4" type="primary">clpS</name>
    <name evidence="4" type="ORF">ACFPK8_01530</name>
</gene>
<dbReference type="InterPro" id="IPR022935">
    <property type="entry name" value="ClpS"/>
</dbReference>
<keyword evidence="4" id="KW-0645">Protease</keyword>
<comment type="similarity">
    <text evidence="1">Belongs to the ClpS family.</text>
</comment>
<dbReference type="SUPFAM" id="SSF54736">
    <property type="entry name" value="ClpS-like"/>
    <property type="match status" value="1"/>
</dbReference>
<sequence length="107" mass="11898">MPVELRRADPGMGSLTDPAGAVQEDVGTSGPWCTVVWNDPVNLMSYVVFVLRRHFGYSRLVAEQLMMQVHEEGRAIVSRGSRERVETDVQAMHSFGLHATLERAGED</sequence>
<dbReference type="NCBIfam" id="NF000668">
    <property type="entry name" value="PRK00033.1-1"/>
    <property type="match status" value="1"/>
</dbReference>
<accession>A0ABW0FB49</accession>